<protein>
    <submittedName>
        <fullName evidence="1">Uncharacterized protein</fullName>
    </submittedName>
</protein>
<dbReference type="Proteomes" id="UP000038750">
    <property type="component" value="Unassembled WGS sequence"/>
</dbReference>
<sequence>MVSEILVLTIDRHFRYRLIHLFSVAPLTRKPLLNSRLNIFMCLRSQENLRFFLNCSPHDNSH</sequence>
<reference evidence="1 2" key="1">
    <citation type="submission" date="2015-03" db="EMBL/GenBank/DDBJ databases">
        <authorList>
            <person name="Murphy D."/>
        </authorList>
    </citation>
    <scope>NUCLEOTIDE SEQUENCE [LARGE SCALE GENOMIC DNA]</scope>
    <source>
        <strain evidence="1 2">BR165/97</strain>
    </source>
</reference>
<accession>A0A0T9LVM8</accession>
<evidence type="ECO:0000313" key="1">
    <source>
        <dbReference type="EMBL" id="CNF28645.1"/>
    </source>
</evidence>
<organism evidence="1 2">
    <name type="scientific">Yersinia intermedia</name>
    <dbReference type="NCBI Taxonomy" id="631"/>
    <lineage>
        <taxon>Bacteria</taxon>
        <taxon>Pseudomonadati</taxon>
        <taxon>Pseudomonadota</taxon>
        <taxon>Gammaproteobacteria</taxon>
        <taxon>Enterobacterales</taxon>
        <taxon>Yersiniaceae</taxon>
        <taxon>Yersinia</taxon>
    </lineage>
</organism>
<gene>
    <name evidence="1" type="ORF">ERS008530_00832</name>
</gene>
<proteinExistence type="predicted"/>
<dbReference type="STRING" id="631.CH53_3256"/>
<dbReference type="AlphaFoldDB" id="A0A0T9LVM8"/>
<name>A0A0T9LVM8_YERIN</name>
<dbReference type="EMBL" id="CPZJ01000003">
    <property type="protein sequence ID" value="CNF28645.1"/>
    <property type="molecule type" value="Genomic_DNA"/>
</dbReference>
<evidence type="ECO:0000313" key="2">
    <source>
        <dbReference type="Proteomes" id="UP000038750"/>
    </source>
</evidence>